<feature type="transmembrane region" description="Helical" evidence="1">
    <location>
        <begin position="51"/>
        <end position="71"/>
    </location>
</feature>
<sequence>MNYPIFAVCYLVVPGAERGVLPKLNFGVAAVGLVLIVPGIALALAAQGDTLAKLGSVLTIAAMALFAAVVIRR</sequence>
<dbReference type="RefSeq" id="WP_244641027.1">
    <property type="nucleotide sequence ID" value="NZ_BMEZ01000008.1"/>
</dbReference>
<proteinExistence type="predicted"/>
<evidence type="ECO:0000256" key="1">
    <source>
        <dbReference type="SAM" id="Phobius"/>
    </source>
</evidence>
<comment type="caution">
    <text evidence="2">The sequence shown here is derived from an EMBL/GenBank/DDBJ whole genome shotgun (WGS) entry which is preliminary data.</text>
</comment>
<dbReference type="AlphaFoldDB" id="A0A2T6APL8"/>
<protein>
    <submittedName>
        <fullName evidence="2">Uncharacterized protein</fullName>
    </submittedName>
</protein>
<keyword evidence="1" id="KW-0472">Membrane</keyword>
<reference evidence="2 3" key="1">
    <citation type="submission" date="2018-04" db="EMBL/GenBank/DDBJ databases">
        <title>Genomic Encyclopedia of Archaeal and Bacterial Type Strains, Phase II (KMG-II): from individual species to whole genera.</title>
        <authorList>
            <person name="Goeker M."/>
        </authorList>
    </citation>
    <scope>NUCLEOTIDE SEQUENCE [LARGE SCALE GENOMIC DNA]</scope>
    <source>
        <strain evidence="2 3">DSM 29329</strain>
    </source>
</reference>
<dbReference type="EMBL" id="QBKN01000020">
    <property type="protein sequence ID" value="PTX45755.1"/>
    <property type="molecule type" value="Genomic_DNA"/>
</dbReference>
<name>A0A2T6APL8_9RHOB</name>
<keyword evidence="1" id="KW-1133">Transmembrane helix</keyword>
<organism evidence="2 3">
    <name type="scientific">Allosediminivita pacifica</name>
    <dbReference type="NCBI Taxonomy" id="1267769"/>
    <lineage>
        <taxon>Bacteria</taxon>
        <taxon>Pseudomonadati</taxon>
        <taxon>Pseudomonadota</taxon>
        <taxon>Alphaproteobacteria</taxon>
        <taxon>Rhodobacterales</taxon>
        <taxon>Paracoccaceae</taxon>
        <taxon>Allosediminivita</taxon>
    </lineage>
</organism>
<keyword evidence="3" id="KW-1185">Reference proteome</keyword>
<feature type="transmembrane region" description="Helical" evidence="1">
    <location>
        <begin position="24"/>
        <end position="45"/>
    </location>
</feature>
<evidence type="ECO:0000313" key="3">
    <source>
        <dbReference type="Proteomes" id="UP000244069"/>
    </source>
</evidence>
<gene>
    <name evidence="2" type="ORF">C8N44_120111</name>
</gene>
<keyword evidence="1" id="KW-0812">Transmembrane</keyword>
<accession>A0A2T6APL8</accession>
<evidence type="ECO:0000313" key="2">
    <source>
        <dbReference type="EMBL" id="PTX45755.1"/>
    </source>
</evidence>
<dbReference type="Proteomes" id="UP000244069">
    <property type="component" value="Unassembled WGS sequence"/>
</dbReference>